<evidence type="ECO:0000313" key="2">
    <source>
        <dbReference type="Proteomes" id="UP000199309"/>
    </source>
</evidence>
<dbReference type="Proteomes" id="UP000199309">
    <property type="component" value="Unassembled WGS sequence"/>
</dbReference>
<reference evidence="1 2" key="1">
    <citation type="submission" date="2016-10" db="EMBL/GenBank/DDBJ databases">
        <authorList>
            <person name="de Groot N.N."/>
        </authorList>
    </citation>
    <scope>NUCLEOTIDE SEQUENCE [LARGE SCALE GENOMIC DNA]</scope>
    <source>
        <strain evidence="1 2">DSM 16981</strain>
    </source>
</reference>
<protein>
    <submittedName>
        <fullName evidence="1">Uncharacterized protein</fullName>
    </submittedName>
</protein>
<proteinExistence type="predicted"/>
<dbReference type="RefSeq" id="WP_091650583.1">
    <property type="nucleotide sequence ID" value="NZ_FNHQ01000016.1"/>
</dbReference>
<evidence type="ECO:0000313" key="1">
    <source>
        <dbReference type="EMBL" id="SDM88977.1"/>
    </source>
</evidence>
<organism evidence="1 2">
    <name type="scientific">Megasphaera paucivorans</name>
    <dbReference type="NCBI Taxonomy" id="349095"/>
    <lineage>
        <taxon>Bacteria</taxon>
        <taxon>Bacillati</taxon>
        <taxon>Bacillota</taxon>
        <taxon>Negativicutes</taxon>
        <taxon>Veillonellales</taxon>
        <taxon>Veillonellaceae</taxon>
        <taxon>Megasphaera</taxon>
    </lineage>
</organism>
<keyword evidence="2" id="KW-1185">Reference proteome</keyword>
<sequence length="68" mass="7738">MSKAHSVHYGIYISFMRKGGMEIVKSLGSFDFSGTDKVPKEISDYLMRDTINLGLYNNNDNEDDDIDQ</sequence>
<gene>
    <name evidence="1" type="ORF">SAMN05660299_01699</name>
</gene>
<dbReference type="AlphaFoldDB" id="A0A1G9WWX7"/>
<accession>A0A1G9WWX7</accession>
<name>A0A1G9WWX7_9FIRM</name>
<dbReference type="EMBL" id="FNHQ01000016">
    <property type="protein sequence ID" value="SDM88977.1"/>
    <property type="molecule type" value="Genomic_DNA"/>
</dbReference>